<sequence length="227" mass="23664">MSAPTSCTHSTIANCPTMKRLSFVTLVALTTFGFLFATGCDSTGSVTDTEDGTLSLSMSDGSTTKSLRTHSGPNSAPDGITEALVTIDAVSVVPVEDTSDGDATEAGVSVLRDANFEVDLKELQTGLDTTLAELELPAGEYGQIRLVTADMASVTFQDGTQTDVMIASGQQTGLKVNFDPFTIASADDRVEVTLNWDVKEALKGNPQGRFVITPAIAATVDTSSVGQ</sequence>
<organism evidence="3 4">
    <name type="scientific">Salinibacter ruber (strain M8)</name>
    <dbReference type="NCBI Taxonomy" id="761659"/>
    <lineage>
        <taxon>Bacteria</taxon>
        <taxon>Pseudomonadati</taxon>
        <taxon>Rhodothermota</taxon>
        <taxon>Rhodothermia</taxon>
        <taxon>Rhodothermales</taxon>
        <taxon>Salinibacteraceae</taxon>
        <taxon>Salinibacter</taxon>
    </lineage>
</organism>
<evidence type="ECO:0000313" key="3">
    <source>
        <dbReference type="EMBL" id="CBH25888.1"/>
    </source>
</evidence>
<dbReference type="Pfam" id="PF14321">
    <property type="entry name" value="DUF4382"/>
    <property type="match status" value="1"/>
</dbReference>
<dbReference type="InterPro" id="IPR025491">
    <property type="entry name" value="DUF4382"/>
</dbReference>
<feature type="region of interest" description="Disordered" evidence="1">
    <location>
        <begin position="48"/>
        <end position="78"/>
    </location>
</feature>
<evidence type="ECO:0000259" key="2">
    <source>
        <dbReference type="Pfam" id="PF14321"/>
    </source>
</evidence>
<protein>
    <recommendedName>
        <fullName evidence="2">DUF4382 domain-containing protein</fullName>
    </recommendedName>
</protein>
<evidence type="ECO:0000256" key="1">
    <source>
        <dbReference type="SAM" id="MobiDB-lite"/>
    </source>
</evidence>
<name>D5HCY3_SALRM</name>
<accession>D5HCY3</accession>
<dbReference type="AlphaFoldDB" id="D5HCY3"/>
<reference evidence="3 4" key="1">
    <citation type="journal article" date="2010" name="ISME J.">
        <title>Fine-scale evolution: genomic, phenotypic and ecological differentiation in two coexisting Salinibacter ruber strains.</title>
        <authorList>
            <person name="Pena A."/>
            <person name="Teeling H."/>
            <person name="Huerta-Cepas J."/>
            <person name="Santos F."/>
            <person name="Yarza P."/>
            <person name="Brito-Echeverria J."/>
            <person name="Lucio M."/>
            <person name="Schmitt-Kopplin P."/>
            <person name="Meseguer I."/>
            <person name="Schenowitz C."/>
            <person name="Dossat C."/>
            <person name="Barbe V."/>
            <person name="Dopazo J."/>
            <person name="Rossello-Mora R."/>
            <person name="Schuler M."/>
            <person name="Glockner F.O."/>
            <person name="Amann R."/>
            <person name="Gabaldon T."/>
            <person name="Anton J."/>
        </authorList>
    </citation>
    <scope>NUCLEOTIDE SEQUENCE [LARGE SCALE GENOMIC DNA]</scope>
    <source>
        <strain evidence="3 4">M8</strain>
    </source>
</reference>
<dbReference type="KEGG" id="srm:SRM_02967"/>
<dbReference type="Proteomes" id="UP000000933">
    <property type="component" value="Chromosome"/>
</dbReference>
<dbReference type="HOGENOM" id="CLU_1219021_0_0_10"/>
<feature type="domain" description="DUF4382" evidence="2">
    <location>
        <begin position="52"/>
        <end position="214"/>
    </location>
</feature>
<evidence type="ECO:0000313" key="4">
    <source>
        <dbReference type="Proteomes" id="UP000000933"/>
    </source>
</evidence>
<reference evidence="4" key="2">
    <citation type="submission" date="2010-04" db="EMBL/GenBank/DDBJ databases">
        <title>Genome sequence of Salinibacter ruber M8.</title>
        <authorList>
            <consortium name="Genoscope"/>
        </authorList>
    </citation>
    <scope>NUCLEOTIDE SEQUENCE [LARGE SCALE GENOMIC DNA]</scope>
    <source>
        <strain evidence="4">M8</strain>
    </source>
</reference>
<proteinExistence type="predicted"/>
<dbReference type="EMBL" id="FP565814">
    <property type="protein sequence ID" value="CBH25888.1"/>
    <property type="molecule type" value="Genomic_DNA"/>
</dbReference>
<gene>
    <name evidence="3" type="ordered locus">SRM_02967</name>
</gene>
<feature type="compositionally biased region" description="Polar residues" evidence="1">
    <location>
        <begin position="48"/>
        <end position="74"/>
    </location>
</feature>